<dbReference type="EMBL" id="CAJVPZ010101534">
    <property type="protein sequence ID" value="CAG8822054.1"/>
    <property type="molecule type" value="Genomic_DNA"/>
</dbReference>
<comment type="caution">
    <text evidence="2">The sequence shown here is derived from an EMBL/GenBank/DDBJ whole genome shotgun (WGS) entry which is preliminary data.</text>
</comment>
<gene>
    <name evidence="2" type="ORF">RFULGI_LOCUS19733</name>
</gene>
<dbReference type="Proteomes" id="UP000789396">
    <property type="component" value="Unassembled WGS sequence"/>
</dbReference>
<dbReference type="OrthoDB" id="59470at2759"/>
<feature type="non-terminal residue" evidence="2">
    <location>
        <position position="138"/>
    </location>
</feature>
<feature type="region of interest" description="Disordered" evidence="1">
    <location>
        <begin position="71"/>
        <end position="95"/>
    </location>
</feature>
<accession>A0A9N9KDB4</accession>
<evidence type="ECO:0000313" key="2">
    <source>
        <dbReference type="EMBL" id="CAG8822054.1"/>
    </source>
</evidence>
<protein>
    <submittedName>
        <fullName evidence="2">7637_t:CDS:1</fullName>
    </submittedName>
</protein>
<feature type="non-terminal residue" evidence="2">
    <location>
        <position position="1"/>
    </location>
</feature>
<evidence type="ECO:0000313" key="3">
    <source>
        <dbReference type="Proteomes" id="UP000789396"/>
    </source>
</evidence>
<sequence>LKTMKGESLNDAELAVTETQTTPNEFLLQYPIGAYTSARTVNRTAIMDLQEHINRTCNSLKLMKFKNSENLSVGGNKDKSNNNTSEENIEETEPVHVTQEMVPYRNPEIFKELIIPLLKIGLTKYFEIEEETSWHIKG</sequence>
<proteinExistence type="predicted"/>
<reference evidence="2" key="1">
    <citation type="submission" date="2021-06" db="EMBL/GenBank/DDBJ databases">
        <authorList>
            <person name="Kallberg Y."/>
            <person name="Tangrot J."/>
            <person name="Rosling A."/>
        </authorList>
    </citation>
    <scope>NUCLEOTIDE SEQUENCE</scope>
    <source>
        <strain evidence="2">IN212</strain>
    </source>
</reference>
<evidence type="ECO:0000256" key="1">
    <source>
        <dbReference type="SAM" id="MobiDB-lite"/>
    </source>
</evidence>
<name>A0A9N9KDB4_9GLOM</name>
<organism evidence="2 3">
    <name type="scientific">Racocetra fulgida</name>
    <dbReference type="NCBI Taxonomy" id="60492"/>
    <lineage>
        <taxon>Eukaryota</taxon>
        <taxon>Fungi</taxon>
        <taxon>Fungi incertae sedis</taxon>
        <taxon>Mucoromycota</taxon>
        <taxon>Glomeromycotina</taxon>
        <taxon>Glomeromycetes</taxon>
        <taxon>Diversisporales</taxon>
        <taxon>Gigasporaceae</taxon>
        <taxon>Racocetra</taxon>
    </lineage>
</organism>
<dbReference type="AlphaFoldDB" id="A0A9N9KDB4"/>
<keyword evidence="3" id="KW-1185">Reference proteome</keyword>